<dbReference type="EMBL" id="JAPDDS010000003">
    <property type="protein sequence ID" value="MCW1884380.1"/>
    <property type="molecule type" value="Genomic_DNA"/>
</dbReference>
<evidence type="ECO:0000313" key="2">
    <source>
        <dbReference type="EMBL" id="MCW1884380.1"/>
    </source>
</evidence>
<organism evidence="2 3">
    <name type="scientific">Luteolibacter flavescens</name>
    <dbReference type="NCBI Taxonomy" id="1859460"/>
    <lineage>
        <taxon>Bacteria</taxon>
        <taxon>Pseudomonadati</taxon>
        <taxon>Verrucomicrobiota</taxon>
        <taxon>Verrucomicrobiia</taxon>
        <taxon>Verrucomicrobiales</taxon>
        <taxon>Verrucomicrobiaceae</taxon>
        <taxon>Luteolibacter</taxon>
    </lineage>
</organism>
<name>A0ABT3FN16_9BACT</name>
<keyword evidence="1" id="KW-1277">Toxin-antitoxin system</keyword>
<accession>A0ABT3FN16</accession>
<dbReference type="Pfam" id="PF05016">
    <property type="entry name" value="ParE_toxin"/>
    <property type="match status" value="1"/>
</dbReference>
<dbReference type="InterPro" id="IPR007712">
    <property type="entry name" value="RelE/ParE_toxin"/>
</dbReference>
<dbReference type="InterPro" id="IPR035093">
    <property type="entry name" value="RelE/ParE_toxin_dom_sf"/>
</dbReference>
<evidence type="ECO:0000313" key="3">
    <source>
        <dbReference type="Proteomes" id="UP001207930"/>
    </source>
</evidence>
<comment type="caution">
    <text evidence="2">The sequence shown here is derived from an EMBL/GenBank/DDBJ whole genome shotgun (WGS) entry which is preliminary data.</text>
</comment>
<reference evidence="2 3" key="1">
    <citation type="submission" date="2022-10" db="EMBL/GenBank/DDBJ databases">
        <title>Luteolibacter flavescens strain MCCC 1K03193, whole genome shotgun sequencing project.</title>
        <authorList>
            <person name="Zhao G."/>
            <person name="Shen L."/>
        </authorList>
    </citation>
    <scope>NUCLEOTIDE SEQUENCE [LARGE SCALE GENOMIC DNA]</scope>
    <source>
        <strain evidence="2 3">MCCC 1K03193</strain>
    </source>
</reference>
<sequence length="95" mass="10636">MHRIELTRSAVRSLRRIPQDRVRQIFGAFEELAALPDPTSHQHVKAMKGDWAGSWRMRIGSYRAIFAIAPDPELAPGAGFLLILIQAVGPRGDIY</sequence>
<protein>
    <submittedName>
        <fullName evidence="2">Type II toxin-antitoxin system RelE/ParE family toxin</fullName>
    </submittedName>
</protein>
<dbReference type="Gene3D" id="3.30.2310.20">
    <property type="entry name" value="RelE-like"/>
    <property type="match status" value="1"/>
</dbReference>
<gene>
    <name evidence="2" type="ORF">OKA04_06525</name>
</gene>
<dbReference type="RefSeq" id="WP_264500340.1">
    <property type="nucleotide sequence ID" value="NZ_JAPDDS010000003.1"/>
</dbReference>
<dbReference type="Proteomes" id="UP001207930">
    <property type="component" value="Unassembled WGS sequence"/>
</dbReference>
<proteinExistence type="predicted"/>
<dbReference type="SUPFAM" id="SSF143011">
    <property type="entry name" value="RelE-like"/>
    <property type="match status" value="1"/>
</dbReference>
<keyword evidence="3" id="KW-1185">Reference proteome</keyword>
<evidence type="ECO:0000256" key="1">
    <source>
        <dbReference type="ARBA" id="ARBA00022649"/>
    </source>
</evidence>